<dbReference type="Proteomes" id="UP000316628">
    <property type="component" value="Unassembled WGS sequence"/>
</dbReference>
<gene>
    <name evidence="2" type="ORF">FHX81_5732</name>
</gene>
<dbReference type="RefSeq" id="WP_141981079.1">
    <property type="nucleotide sequence ID" value="NZ_VFPP01000001.1"/>
</dbReference>
<organism evidence="2 3">
    <name type="scientific">Saccharothrix saharensis</name>
    <dbReference type="NCBI Taxonomy" id="571190"/>
    <lineage>
        <taxon>Bacteria</taxon>
        <taxon>Bacillati</taxon>
        <taxon>Actinomycetota</taxon>
        <taxon>Actinomycetes</taxon>
        <taxon>Pseudonocardiales</taxon>
        <taxon>Pseudonocardiaceae</taxon>
        <taxon>Saccharothrix</taxon>
    </lineage>
</organism>
<protein>
    <recommendedName>
        <fullName evidence="4">WD40 repeat protein</fullName>
    </recommendedName>
</protein>
<evidence type="ECO:0000256" key="1">
    <source>
        <dbReference type="SAM" id="SignalP"/>
    </source>
</evidence>
<keyword evidence="3" id="KW-1185">Reference proteome</keyword>
<dbReference type="EMBL" id="VFPP01000001">
    <property type="protein sequence ID" value="TQM83312.1"/>
    <property type="molecule type" value="Genomic_DNA"/>
</dbReference>
<dbReference type="SUPFAM" id="SSF101898">
    <property type="entry name" value="NHL repeat"/>
    <property type="match status" value="1"/>
</dbReference>
<proteinExistence type="predicted"/>
<dbReference type="AlphaFoldDB" id="A0A543JKD2"/>
<feature type="signal peptide" evidence="1">
    <location>
        <begin position="1"/>
        <end position="19"/>
    </location>
</feature>
<name>A0A543JKD2_9PSEU</name>
<accession>A0A543JKD2</accession>
<dbReference type="OrthoDB" id="5240345at2"/>
<sequence>MRVVAGVLTALLVGGVVTAGQGTASAQAVPGAEAVAGQGGGPQAAAKNVELRAAIPETEGAVSINFMQYRHRDVMFLSGTFGLKTYDVTDVDRPRLLDHLTKHELALPGDDPEQRFWENEDVTVDPNRKLVFLARERSAFGRQAGADRPTGVYFVSAVDPARLELLSFAPMGTGHITSCVNDCTYLWTTGYDGTPSTDPDTYRRSGKVFVTDIRDPRNPKTLSTYVDLNRNQGETHMTHDVQVDAAGVAWVAGTGGTRGYHTRGWHRDPLSGRVREATPVDPVPYAGGAAPKLDMPTSFSHNSFRPVGRTLKDGPKPSREHPAGSLLLHTEEAFGSATCEDQGRFVISSLEGSTGGESWRATPERPFHLRTVGVWSPDDQEGTLPGPDTFCSAHYFDVHERIVAYSWYEQGTRFLDISDPANPIQVAYWRPEGAVSFAPYWHRGRVFVADLSRGVEVVKLTAAAYEAQASHTKVTLTTGPVGASYRPVESPRRRLPLAPDPDYGFACPMLVGRCVPGQACC</sequence>
<keyword evidence="1" id="KW-0732">Signal</keyword>
<evidence type="ECO:0000313" key="2">
    <source>
        <dbReference type="EMBL" id="TQM83312.1"/>
    </source>
</evidence>
<comment type="caution">
    <text evidence="2">The sequence shown here is derived from an EMBL/GenBank/DDBJ whole genome shotgun (WGS) entry which is preliminary data.</text>
</comment>
<reference evidence="2 3" key="1">
    <citation type="submission" date="2019-06" db="EMBL/GenBank/DDBJ databases">
        <title>Sequencing the genomes of 1000 actinobacteria strains.</title>
        <authorList>
            <person name="Klenk H.-P."/>
        </authorList>
    </citation>
    <scope>NUCLEOTIDE SEQUENCE [LARGE SCALE GENOMIC DNA]</scope>
    <source>
        <strain evidence="2 3">DSM 45456</strain>
    </source>
</reference>
<evidence type="ECO:0008006" key="4">
    <source>
        <dbReference type="Google" id="ProtNLM"/>
    </source>
</evidence>
<evidence type="ECO:0000313" key="3">
    <source>
        <dbReference type="Proteomes" id="UP000316628"/>
    </source>
</evidence>
<feature type="chain" id="PRO_5039393714" description="WD40 repeat protein" evidence="1">
    <location>
        <begin position="20"/>
        <end position="521"/>
    </location>
</feature>